<evidence type="ECO:0000313" key="11">
    <source>
        <dbReference type="Proteomes" id="UP001642540"/>
    </source>
</evidence>
<dbReference type="EMBL" id="CAXLJM020000196">
    <property type="protein sequence ID" value="CAL8149227.1"/>
    <property type="molecule type" value="Genomic_DNA"/>
</dbReference>
<accession>A0ABP1SAE0</accession>
<evidence type="ECO:0000256" key="3">
    <source>
        <dbReference type="ARBA" id="ARBA00022737"/>
    </source>
</evidence>
<feature type="domain" description="C2H2-type" evidence="9">
    <location>
        <begin position="319"/>
        <end position="342"/>
    </location>
</feature>
<evidence type="ECO:0000256" key="4">
    <source>
        <dbReference type="ARBA" id="ARBA00022771"/>
    </source>
</evidence>
<dbReference type="InterPro" id="IPR013087">
    <property type="entry name" value="Znf_C2H2_type"/>
</dbReference>
<proteinExistence type="inferred from homology"/>
<evidence type="ECO:0000256" key="2">
    <source>
        <dbReference type="ARBA" id="ARBA00022723"/>
    </source>
</evidence>
<keyword evidence="4 8" id="KW-0863">Zinc-finger</keyword>
<evidence type="ECO:0000256" key="1">
    <source>
        <dbReference type="ARBA" id="ARBA00004123"/>
    </source>
</evidence>
<keyword evidence="5" id="KW-0862">Zinc</keyword>
<sequence>MKANVCLVCLKTFDAGAASDLASGSEEDGIEGIRCGAPLFTKFLKFTENYLHLPSVFTHQLLLSGGEKEVFCEKCELSVITPICQVYLQLLSANLRLSSELDQLGKLLDNSKVSGSDKLRILNINTLSNQLGIRSLSQLEGFRTSLAQKCRLKRKQALPNVLLTSRCDQDEIGFIENEELSCHENSEAEQDWVDPLAIEAADDNSMDLESDWLSSNVTESDDGLLNKRIPIGTGPVIKLEPFRNDSNPEVIYENENDDQVMNSSPELIEIEMESIPIAEDVGRYINGIGHNGHRCPECSKVMKDEIQYHSHYRYNHQSLSCNICGKAFKGRKLLTTHFKRLHQQRGIYPCKLCSRTFETAFKVSDHVTRFHRNEQFRYHCPHPNCNVSYRQKQQLEHHMIVNHEPESHHCPYCLPGSKVFPIRRYLRRHISTVHPEFFVSEEPNPRFPFGTSI</sequence>
<feature type="domain" description="C2H2-type" evidence="9">
    <location>
        <begin position="348"/>
        <end position="376"/>
    </location>
</feature>
<dbReference type="PANTHER" id="PTHR24388">
    <property type="entry name" value="ZINC FINGER PROTEIN"/>
    <property type="match status" value="1"/>
</dbReference>
<dbReference type="PROSITE" id="PS50157">
    <property type="entry name" value="ZINC_FINGER_C2H2_2"/>
    <property type="match status" value="3"/>
</dbReference>
<dbReference type="Proteomes" id="UP001642540">
    <property type="component" value="Unassembled WGS sequence"/>
</dbReference>
<comment type="caution">
    <text evidence="10">The sequence shown here is derived from an EMBL/GenBank/DDBJ whole genome shotgun (WGS) entry which is preliminary data.</text>
</comment>
<dbReference type="InterPro" id="IPR036236">
    <property type="entry name" value="Znf_C2H2_sf"/>
</dbReference>
<dbReference type="PROSITE" id="PS00028">
    <property type="entry name" value="ZINC_FINGER_C2H2_1"/>
    <property type="match status" value="3"/>
</dbReference>
<keyword evidence="11" id="KW-1185">Reference proteome</keyword>
<evidence type="ECO:0000313" key="10">
    <source>
        <dbReference type="EMBL" id="CAL8149227.1"/>
    </source>
</evidence>
<evidence type="ECO:0000256" key="7">
    <source>
        <dbReference type="ARBA" id="ARBA00037948"/>
    </source>
</evidence>
<name>A0ABP1SAE0_9HEXA</name>
<keyword evidence="3" id="KW-0677">Repeat</keyword>
<dbReference type="SMART" id="SM00355">
    <property type="entry name" value="ZnF_C2H2"/>
    <property type="match status" value="5"/>
</dbReference>
<feature type="domain" description="C2H2-type" evidence="9">
    <location>
        <begin position="378"/>
        <end position="408"/>
    </location>
</feature>
<dbReference type="PANTHER" id="PTHR24388:SF54">
    <property type="entry name" value="PROTEIN ESCARGOT"/>
    <property type="match status" value="1"/>
</dbReference>
<comment type="subcellular location">
    <subcellularLocation>
        <location evidence="1">Nucleus</location>
    </subcellularLocation>
</comment>
<dbReference type="Pfam" id="PF00096">
    <property type="entry name" value="zf-C2H2"/>
    <property type="match status" value="1"/>
</dbReference>
<comment type="similarity">
    <text evidence="7">Belongs to the snail C2H2-type zinc-finger protein family.</text>
</comment>
<evidence type="ECO:0000256" key="5">
    <source>
        <dbReference type="ARBA" id="ARBA00022833"/>
    </source>
</evidence>
<organism evidence="10 11">
    <name type="scientific">Orchesella dallaii</name>
    <dbReference type="NCBI Taxonomy" id="48710"/>
    <lineage>
        <taxon>Eukaryota</taxon>
        <taxon>Metazoa</taxon>
        <taxon>Ecdysozoa</taxon>
        <taxon>Arthropoda</taxon>
        <taxon>Hexapoda</taxon>
        <taxon>Collembola</taxon>
        <taxon>Entomobryomorpha</taxon>
        <taxon>Entomobryoidea</taxon>
        <taxon>Orchesellidae</taxon>
        <taxon>Orchesellinae</taxon>
        <taxon>Orchesella</taxon>
    </lineage>
</organism>
<dbReference type="SUPFAM" id="SSF57667">
    <property type="entry name" value="beta-beta-alpha zinc fingers"/>
    <property type="match status" value="1"/>
</dbReference>
<reference evidence="10 11" key="1">
    <citation type="submission" date="2024-08" db="EMBL/GenBank/DDBJ databases">
        <authorList>
            <person name="Cucini C."/>
            <person name="Frati F."/>
        </authorList>
    </citation>
    <scope>NUCLEOTIDE SEQUENCE [LARGE SCALE GENOMIC DNA]</scope>
</reference>
<gene>
    <name evidence="10" type="ORF">ODALV1_LOCUS31671</name>
</gene>
<protein>
    <recommendedName>
        <fullName evidence="9">C2H2-type domain-containing protein</fullName>
    </recommendedName>
</protein>
<keyword evidence="6" id="KW-0539">Nucleus</keyword>
<evidence type="ECO:0000256" key="8">
    <source>
        <dbReference type="PROSITE-ProRule" id="PRU00042"/>
    </source>
</evidence>
<evidence type="ECO:0000259" key="9">
    <source>
        <dbReference type="PROSITE" id="PS50157"/>
    </source>
</evidence>
<dbReference type="Gene3D" id="3.30.160.60">
    <property type="entry name" value="Classic Zinc Finger"/>
    <property type="match status" value="2"/>
</dbReference>
<evidence type="ECO:0000256" key="6">
    <source>
        <dbReference type="ARBA" id="ARBA00023242"/>
    </source>
</evidence>
<dbReference type="InterPro" id="IPR050527">
    <property type="entry name" value="Snail/Krueppel_Znf"/>
</dbReference>
<keyword evidence="2" id="KW-0479">Metal-binding</keyword>